<dbReference type="SUPFAM" id="SSF81606">
    <property type="entry name" value="PP2C-like"/>
    <property type="match status" value="1"/>
</dbReference>
<evidence type="ECO:0000313" key="3">
    <source>
        <dbReference type="Proteomes" id="UP000184404"/>
    </source>
</evidence>
<keyword evidence="3" id="KW-1185">Reference proteome</keyword>
<protein>
    <submittedName>
        <fullName evidence="2">Stage II sporulation protein E (SpoIIE)</fullName>
    </submittedName>
</protein>
<dbReference type="STRING" id="1123243.SAMN02745190_00959"/>
<dbReference type="InterPro" id="IPR001932">
    <property type="entry name" value="PPM-type_phosphatase-like_dom"/>
</dbReference>
<feature type="domain" description="PPM-type phosphatase" evidence="1">
    <location>
        <begin position="14"/>
        <end position="229"/>
    </location>
</feature>
<dbReference type="InterPro" id="IPR036457">
    <property type="entry name" value="PPM-type-like_dom_sf"/>
</dbReference>
<organism evidence="2 3">
    <name type="scientific">Schwartzia succinivorans DSM 10502</name>
    <dbReference type="NCBI Taxonomy" id="1123243"/>
    <lineage>
        <taxon>Bacteria</taxon>
        <taxon>Bacillati</taxon>
        <taxon>Bacillota</taxon>
        <taxon>Negativicutes</taxon>
        <taxon>Selenomonadales</taxon>
        <taxon>Selenomonadaceae</taxon>
        <taxon>Schwartzia</taxon>
    </lineage>
</organism>
<evidence type="ECO:0000313" key="2">
    <source>
        <dbReference type="EMBL" id="SHE66462.1"/>
    </source>
</evidence>
<evidence type="ECO:0000259" key="1">
    <source>
        <dbReference type="SMART" id="SM00331"/>
    </source>
</evidence>
<dbReference type="PANTHER" id="PTHR35801:SF1">
    <property type="entry name" value="PHOSPHOSERINE PHOSPHATASE RSBX"/>
    <property type="match status" value="1"/>
</dbReference>
<dbReference type="Proteomes" id="UP000184404">
    <property type="component" value="Unassembled WGS sequence"/>
</dbReference>
<dbReference type="SMART" id="SM00331">
    <property type="entry name" value="PP2C_SIG"/>
    <property type="match status" value="1"/>
</dbReference>
<dbReference type="Gene3D" id="3.60.40.10">
    <property type="entry name" value="PPM-type phosphatase domain"/>
    <property type="match status" value="1"/>
</dbReference>
<dbReference type="Pfam" id="PF07228">
    <property type="entry name" value="SpoIIE"/>
    <property type="match status" value="1"/>
</dbReference>
<sequence>MSETPEISVVKIVEVKIGIARTSKYAMDYCGDSCDIAERPHGGISAVIADGQGNGLAAHHTSSWVVNKAVSLLADGARDGAVARAVHDYLYAMKDKKVSCTLTVLSADLETETVVISRNSNCPVIIKTPEYETVYDEEVGPIGVNRHMKPMMYEVPFEENMMVVSYTDGIAQAGRKRGGPQADFEKIMAIIRDNPAEDVDYVAKAILEYALEMDHEQASDDMTVVVMSILGQSQSGPKIEQISVTYPY</sequence>
<dbReference type="AlphaFoldDB" id="A0A1M4VC01"/>
<accession>A0A1M4VC01</accession>
<dbReference type="EMBL" id="FQUG01000003">
    <property type="protein sequence ID" value="SHE66462.1"/>
    <property type="molecule type" value="Genomic_DNA"/>
</dbReference>
<proteinExistence type="predicted"/>
<dbReference type="PANTHER" id="PTHR35801">
    <property type="entry name" value="PHOSPHOSERINE PHOSPHATASE RSBX"/>
    <property type="match status" value="1"/>
</dbReference>
<gene>
    <name evidence="2" type="ORF">SAMN02745190_00959</name>
</gene>
<name>A0A1M4VC01_9FIRM</name>
<reference evidence="2 3" key="1">
    <citation type="submission" date="2016-11" db="EMBL/GenBank/DDBJ databases">
        <authorList>
            <person name="Jaros S."/>
            <person name="Januszkiewicz K."/>
            <person name="Wedrychowicz H."/>
        </authorList>
    </citation>
    <scope>NUCLEOTIDE SEQUENCE [LARGE SCALE GENOMIC DNA]</scope>
    <source>
        <strain evidence="2 3">DSM 10502</strain>
    </source>
</reference>
<dbReference type="InterPro" id="IPR039248">
    <property type="entry name" value="Ptase_RsbX"/>
</dbReference>